<organism evidence="3 4">
    <name type="scientific">Metabacillus herbersteinensis</name>
    <dbReference type="NCBI Taxonomy" id="283816"/>
    <lineage>
        <taxon>Bacteria</taxon>
        <taxon>Bacillati</taxon>
        <taxon>Bacillota</taxon>
        <taxon>Bacilli</taxon>
        <taxon>Bacillales</taxon>
        <taxon>Bacillaceae</taxon>
        <taxon>Metabacillus</taxon>
    </lineage>
</organism>
<feature type="domain" description="Aminoglycoside phosphotransferase" evidence="2">
    <location>
        <begin position="31"/>
        <end position="249"/>
    </location>
</feature>
<keyword evidence="4" id="KW-1185">Reference proteome</keyword>
<dbReference type="InterPro" id="IPR011009">
    <property type="entry name" value="Kinase-like_dom_sf"/>
</dbReference>
<evidence type="ECO:0000259" key="2">
    <source>
        <dbReference type="Pfam" id="PF01636"/>
    </source>
</evidence>
<dbReference type="Gene3D" id="3.90.1200.10">
    <property type="match status" value="1"/>
</dbReference>
<dbReference type="SUPFAM" id="SSF56112">
    <property type="entry name" value="Protein kinase-like (PK-like)"/>
    <property type="match status" value="1"/>
</dbReference>
<dbReference type="PANTHER" id="PTHR21064">
    <property type="entry name" value="AMINOGLYCOSIDE PHOSPHOTRANSFERASE DOMAIN-CONTAINING PROTEIN-RELATED"/>
    <property type="match status" value="1"/>
</dbReference>
<gene>
    <name evidence="3" type="ORF">ACFFIX_03590</name>
</gene>
<comment type="similarity">
    <text evidence="1">Belongs to the pseudomonas-type ThrB family.</text>
</comment>
<evidence type="ECO:0000313" key="3">
    <source>
        <dbReference type="EMBL" id="MFC0270538.1"/>
    </source>
</evidence>
<comment type="caution">
    <text evidence="3">The sequence shown here is derived from an EMBL/GenBank/DDBJ whole genome shotgun (WGS) entry which is preliminary data.</text>
</comment>
<dbReference type="PANTHER" id="PTHR21064:SF6">
    <property type="entry name" value="AMINOGLYCOSIDE PHOSPHOTRANSFERASE DOMAIN-CONTAINING PROTEIN"/>
    <property type="match status" value="1"/>
</dbReference>
<sequence>MEKVVNDLFTENILHELAESFDVFSREFTLLGDAENYVYEVTKQASSFILRVTHSSHRDEAQISDELSWVDFLQRNGVSAPEVFRSVNDQFIEKVKAKDNSTFYACLFEKVAGKRVNIGEEVHNDKLFYSWGQTIGKMHRLTKVFSEQVDLFNRPSWKEEDLFHLGKYQNHPKKEVIQQFDHLVNLLNHLPQKKENFGLIHSDLHLGNFHYDESEEKLHVFDFDDAVFHWFASDLAIPLYYSVWVLERGNIAVNLEEFATRFLTHFLKGYETENQLSKEDYLAIPIFLKLRDYVLYGFFHKKLDIETITETQKDLIASIEERVINNRAIVTVNYQDILKSI</sequence>
<name>A0ABV6GAN3_9BACI</name>
<dbReference type="InterPro" id="IPR050249">
    <property type="entry name" value="Pseudomonas-type_ThrB"/>
</dbReference>
<protein>
    <submittedName>
        <fullName evidence="3">Phosphotransferase enzyme family protein</fullName>
    </submittedName>
</protein>
<reference evidence="3 4" key="1">
    <citation type="submission" date="2024-09" db="EMBL/GenBank/DDBJ databases">
        <authorList>
            <person name="Sun Q."/>
            <person name="Mori K."/>
        </authorList>
    </citation>
    <scope>NUCLEOTIDE SEQUENCE [LARGE SCALE GENOMIC DNA]</scope>
    <source>
        <strain evidence="3 4">CCM 7228</strain>
    </source>
</reference>
<dbReference type="Gene3D" id="3.30.200.20">
    <property type="entry name" value="Phosphorylase Kinase, domain 1"/>
    <property type="match status" value="1"/>
</dbReference>
<dbReference type="Proteomes" id="UP001589854">
    <property type="component" value="Unassembled WGS sequence"/>
</dbReference>
<proteinExistence type="inferred from homology"/>
<evidence type="ECO:0000256" key="1">
    <source>
        <dbReference type="ARBA" id="ARBA00038240"/>
    </source>
</evidence>
<dbReference type="InterPro" id="IPR002575">
    <property type="entry name" value="Aminoglycoside_PTrfase"/>
</dbReference>
<dbReference type="Pfam" id="PF01636">
    <property type="entry name" value="APH"/>
    <property type="match status" value="1"/>
</dbReference>
<dbReference type="EMBL" id="JBHLVO010000002">
    <property type="protein sequence ID" value="MFC0270538.1"/>
    <property type="molecule type" value="Genomic_DNA"/>
</dbReference>
<evidence type="ECO:0000313" key="4">
    <source>
        <dbReference type="Proteomes" id="UP001589854"/>
    </source>
</evidence>
<dbReference type="RefSeq" id="WP_378930614.1">
    <property type="nucleotide sequence ID" value="NZ_JBHLVO010000002.1"/>
</dbReference>
<accession>A0ABV6GAN3</accession>